<feature type="transmembrane region" description="Helical" evidence="1">
    <location>
        <begin position="127"/>
        <end position="146"/>
    </location>
</feature>
<evidence type="ECO:0000259" key="2">
    <source>
        <dbReference type="Pfam" id="PF00892"/>
    </source>
</evidence>
<accession>A0A6J6UMB6</accession>
<feature type="domain" description="EamA" evidence="2">
    <location>
        <begin position="8"/>
        <end position="142"/>
    </location>
</feature>
<gene>
    <name evidence="3" type="ORF">UFOPK2855_00667</name>
</gene>
<dbReference type="SUPFAM" id="SSF103481">
    <property type="entry name" value="Multidrug resistance efflux transporter EmrE"/>
    <property type="match status" value="2"/>
</dbReference>
<proteinExistence type="predicted"/>
<keyword evidence="1" id="KW-0472">Membrane</keyword>
<dbReference type="GO" id="GO:0016020">
    <property type="term" value="C:membrane"/>
    <property type="evidence" value="ECO:0007669"/>
    <property type="project" value="InterPro"/>
</dbReference>
<keyword evidence="1" id="KW-0812">Transmembrane</keyword>
<dbReference type="AlphaFoldDB" id="A0A6J6UMB6"/>
<feature type="transmembrane region" description="Helical" evidence="1">
    <location>
        <begin position="98"/>
        <end position="120"/>
    </location>
</feature>
<reference evidence="3" key="1">
    <citation type="submission" date="2020-05" db="EMBL/GenBank/DDBJ databases">
        <authorList>
            <person name="Chiriac C."/>
            <person name="Salcher M."/>
            <person name="Ghai R."/>
            <person name="Kavagutti S V."/>
        </authorList>
    </citation>
    <scope>NUCLEOTIDE SEQUENCE</scope>
</reference>
<feature type="transmembrane region" description="Helical" evidence="1">
    <location>
        <begin position="70"/>
        <end position="92"/>
    </location>
</feature>
<organism evidence="3">
    <name type="scientific">freshwater metagenome</name>
    <dbReference type="NCBI Taxonomy" id="449393"/>
    <lineage>
        <taxon>unclassified sequences</taxon>
        <taxon>metagenomes</taxon>
        <taxon>ecological metagenomes</taxon>
    </lineage>
</organism>
<feature type="transmembrane region" description="Helical" evidence="1">
    <location>
        <begin position="214"/>
        <end position="236"/>
    </location>
</feature>
<dbReference type="EMBL" id="CAEZZK010000115">
    <property type="protein sequence ID" value="CAB4761101.1"/>
    <property type="molecule type" value="Genomic_DNA"/>
</dbReference>
<evidence type="ECO:0000256" key="1">
    <source>
        <dbReference type="SAM" id="Phobius"/>
    </source>
</evidence>
<evidence type="ECO:0000313" key="3">
    <source>
        <dbReference type="EMBL" id="CAB4761101.1"/>
    </source>
</evidence>
<dbReference type="Pfam" id="PF00892">
    <property type="entry name" value="EamA"/>
    <property type="match status" value="2"/>
</dbReference>
<protein>
    <submittedName>
        <fullName evidence="3">Unannotated protein</fullName>
    </submittedName>
</protein>
<feature type="transmembrane region" description="Helical" evidence="1">
    <location>
        <begin position="7"/>
        <end position="31"/>
    </location>
</feature>
<dbReference type="InterPro" id="IPR000620">
    <property type="entry name" value="EamA_dom"/>
</dbReference>
<dbReference type="PANTHER" id="PTHR22911">
    <property type="entry name" value="ACYL-MALONYL CONDENSING ENZYME-RELATED"/>
    <property type="match status" value="1"/>
</dbReference>
<dbReference type="Gene3D" id="1.10.3730.20">
    <property type="match status" value="1"/>
</dbReference>
<feature type="domain" description="EamA" evidence="2">
    <location>
        <begin position="153"/>
        <end position="285"/>
    </location>
</feature>
<sequence>MNKNSNLLGVMLIIASSIGFGLSPTFANFAYDSGASVVGTLLARFCTATILMLIVRRISSHESKWPKPKLFVQIFLLGAFGYFIATLLYFTALKNIDSGLAIIIVSCGPVIVVLLSWWLLDNRPSRIIIACLASTTIGVVIAAGQVGRGDTLSVVLVLIVAVEYSFYIVFSSQILPKVDLLTGVTIVMFGAATSFVIYYFTAPQSVAMDFPKTLNGWISVILLATVATVIPTATLYAGMKLIGTGKTAVLQTFEPVSSIVAGVIFLGEPLTLTRIVGAIFVIGAVGSLAASETRNKASIPH</sequence>
<feature type="transmembrane region" description="Helical" evidence="1">
    <location>
        <begin position="37"/>
        <end position="58"/>
    </location>
</feature>
<feature type="transmembrane region" description="Helical" evidence="1">
    <location>
        <begin position="182"/>
        <end position="202"/>
    </location>
</feature>
<dbReference type="InterPro" id="IPR037185">
    <property type="entry name" value="EmrE-like"/>
</dbReference>
<feature type="transmembrane region" description="Helical" evidence="1">
    <location>
        <begin position="152"/>
        <end position="170"/>
    </location>
</feature>
<keyword evidence="1" id="KW-1133">Transmembrane helix</keyword>
<name>A0A6J6UMB6_9ZZZZ</name>